<reference evidence="8" key="1">
    <citation type="journal article" date="2019" name="Int. J. Syst. Evol. Microbiol.">
        <title>The Global Catalogue of Microorganisms (GCM) 10K type strain sequencing project: providing services to taxonomists for standard genome sequencing and annotation.</title>
        <authorList>
            <consortium name="The Broad Institute Genomics Platform"/>
            <consortium name="The Broad Institute Genome Sequencing Center for Infectious Disease"/>
            <person name="Wu L."/>
            <person name="Ma J."/>
        </authorList>
    </citation>
    <scope>NUCLEOTIDE SEQUENCE [LARGE SCALE GENOMIC DNA]</scope>
    <source>
        <strain evidence="8">JCM 12125</strain>
    </source>
</reference>
<gene>
    <name evidence="7" type="ORF">ACFPIE_12580</name>
</gene>
<protein>
    <submittedName>
        <fullName evidence="7">NINE protein</fullName>
    </submittedName>
</protein>
<evidence type="ECO:0000313" key="7">
    <source>
        <dbReference type="EMBL" id="MFC5344752.1"/>
    </source>
</evidence>
<dbReference type="Pfam" id="PF05154">
    <property type="entry name" value="TM2"/>
    <property type="match status" value="1"/>
</dbReference>
<organism evidence="7 8">
    <name type="scientific">Brevundimonas staleyi</name>
    <dbReference type="NCBI Taxonomy" id="74326"/>
    <lineage>
        <taxon>Bacteria</taxon>
        <taxon>Pseudomonadati</taxon>
        <taxon>Pseudomonadota</taxon>
        <taxon>Alphaproteobacteria</taxon>
        <taxon>Caulobacterales</taxon>
        <taxon>Caulobacteraceae</taxon>
        <taxon>Brevundimonas</taxon>
    </lineage>
</organism>
<dbReference type="InterPro" id="IPR050932">
    <property type="entry name" value="TM2D1-3-like"/>
</dbReference>
<dbReference type="PANTHER" id="PTHR21016:SF25">
    <property type="entry name" value="TM2 DOMAIN-CONTAINING PROTEIN DDB_G0277895-RELATED"/>
    <property type="match status" value="1"/>
</dbReference>
<feature type="transmembrane region" description="Helical" evidence="5">
    <location>
        <begin position="26"/>
        <end position="45"/>
    </location>
</feature>
<dbReference type="PANTHER" id="PTHR21016">
    <property type="entry name" value="BETA-AMYLOID BINDING PROTEIN-RELATED"/>
    <property type="match status" value="1"/>
</dbReference>
<keyword evidence="2 5" id="KW-0812">Transmembrane</keyword>
<evidence type="ECO:0000313" key="8">
    <source>
        <dbReference type="Proteomes" id="UP001596152"/>
    </source>
</evidence>
<proteinExistence type="predicted"/>
<comment type="caution">
    <text evidence="7">The sequence shown here is derived from an EMBL/GenBank/DDBJ whole genome shotgun (WGS) entry which is preliminary data.</text>
</comment>
<evidence type="ECO:0000259" key="6">
    <source>
        <dbReference type="Pfam" id="PF05154"/>
    </source>
</evidence>
<evidence type="ECO:0000256" key="2">
    <source>
        <dbReference type="ARBA" id="ARBA00022692"/>
    </source>
</evidence>
<name>A0ABW0FTI8_9CAUL</name>
<sequence length="158" mass="16887">MSETSSGLSKDTQALMAFEASKKSAGVAYLLWFFTGGFGGHRFYLGRTGSAVAQLILSLLGWVLLLAAGFGLLFLIPLGVWLLVDLFLIPGMIQDHNGNLMRRLDASATAHRSVSPVDELGKFAALRDQGAITEHEFQVQKARLLGTEPPVAPSVASA</sequence>
<evidence type="ECO:0000256" key="4">
    <source>
        <dbReference type="ARBA" id="ARBA00023136"/>
    </source>
</evidence>
<comment type="subcellular location">
    <subcellularLocation>
        <location evidence="1">Membrane</location>
        <topology evidence="1">Multi-pass membrane protein</topology>
    </subcellularLocation>
</comment>
<feature type="domain" description="TM2" evidence="6">
    <location>
        <begin position="21"/>
        <end position="65"/>
    </location>
</feature>
<evidence type="ECO:0000256" key="3">
    <source>
        <dbReference type="ARBA" id="ARBA00022989"/>
    </source>
</evidence>
<dbReference type="InterPro" id="IPR007829">
    <property type="entry name" value="TM2"/>
</dbReference>
<evidence type="ECO:0000256" key="1">
    <source>
        <dbReference type="ARBA" id="ARBA00004141"/>
    </source>
</evidence>
<accession>A0ABW0FTI8</accession>
<keyword evidence="8" id="KW-1185">Reference proteome</keyword>
<evidence type="ECO:0000256" key="5">
    <source>
        <dbReference type="SAM" id="Phobius"/>
    </source>
</evidence>
<dbReference type="Proteomes" id="UP001596152">
    <property type="component" value="Unassembled WGS sequence"/>
</dbReference>
<dbReference type="EMBL" id="JBHSLF010000024">
    <property type="protein sequence ID" value="MFC5344752.1"/>
    <property type="molecule type" value="Genomic_DNA"/>
</dbReference>
<keyword evidence="4 5" id="KW-0472">Membrane</keyword>
<feature type="transmembrane region" description="Helical" evidence="5">
    <location>
        <begin position="51"/>
        <end position="84"/>
    </location>
</feature>
<dbReference type="RefSeq" id="WP_374037712.1">
    <property type="nucleotide sequence ID" value="NZ_CP169082.1"/>
</dbReference>
<keyword evidence="3 5" id="KW-1133">Transmembrane helix</keyword>